<evidence type="ECO:0000313" key="2">
    <source>
        <dbReference type="EMBL" id="PWN44299.1"/>
    </source>
</evidence>
<dbReference type="Proteomes" id="UP000245783">
    <property type="component" value="Unassembled WGS sequence"/>
</dbReference>
<proteinExistence type="predicted"/>
<keyword evidence="3" id="KW-1185">Reference proteome</keyword>
<reference evidence="2 3" key="1">
    <citation type="journal article" date="2018" name="Mol. Biol. Evol.">
        <title>Broad Genomic Sampling Reveals a Smut Pathogenic Ancestry of the Fungal Clade Ustilaginomycotina.</title>
        <authorList>
            <person name="Kijpornyongpan T."/>
            <person name="Mondo S.J."/>
            <person name="Barry K."/>
            <person name="Sandor L."/>
            <person name="Lee J."/>
            <person name="Lipzen A."/>
            <person name="Pangilinan J."/>
            <person name="LaButti K."/>
            <person name="Hainaut M."/>
            <person name="Henrissat B."/>
            <person name="Grigoriev I.V."/>
            <person name="Spatafora J.W."/>
            <person name="Aime M.C."/>
        </authorList>
    </citation>
    <scope>NUCLEOTIDE SEQUENCE [LARGE SCALE GENOMIC DNA]</scope>
    <source>
        <strain evidence="2 3">MCA 4658</strain>
    </source>
</reference>
<name>A0A316W3L6_9BASI</name>
<evidence type="ECO:0000313" key="3">
    <source>
        <dbReference type="Proteomes" id="UP000245783"/>
    </source>
</evidence>
<feature type="compositionally biased region" description="Polar residues" evidence="1">
    <location>
        <begin position="1"/>
        <end position="11"/>
    </location>
</feature>
<sequence length="104" mass="10137">MQHHQPSTSVDSPGPDALSPAASEVGSLASGFPSASGAAFTPSSASGSGRYGGSLLAGASSLNLASPGGSNSGVAGFNGERAHPSRFSRCAMRCLGRLSIACRA</sequence>
<protein>
    <submittedName>
        <fullName evidence="2">Uncharacterized protein</fullName>
    </submittedName>
</protein>
<dbReference type="EMBL" id="KZ819362">
    <property type="protein sequence ID" value="PWN44299.1"/>
    <property type="molecule type" value="Genomic_DNA"/>
</dbReference>
<gene>
    <name evidence="2" type="ORF">IE81DRAFT_321453</name>
</gene>
<accession>A0A316W3L6</accession>
<dbReference type="InParanoid" id="A0A316W3L6"/>
<dbReference type="RefSeq" id="XP_025371459.1">
    <property type="nucleotide sequence ID" value="XM_025513345.1"/>
</dbReference>
<dbReference type="GeneID" id="37035215"/>
<organism evidence="2 3">
    <name type="scientific">Ceraceosorus guamensis</name>
    <dbReference type="NCBI Taxonomy" id="1522189"/>
    <lineage>
        <taxon>Eukaryota</taxon>
        <taxon>Fungi</taxon>
        <taxon>Dikarya</taxon>
        <taxon>Basidiomycota</taxon>
        <taxon>Ustilaginomycotina</taxon>
        <taxon>Exobasidiomycetes</taxon>
        <taxon>Ceraceosorales</taxon>
        <taxon>Ceraceosoraceae</taxon>
        <taxon>Ceraceosorus</taxon>
    </lineage>
</organism>
<evidence type="ECO:0000256" key="1">
    <source>
        <dbReference type="SAM" id="MobiDB-lite"/>
    </source>
</evidence>
<feature type="region of interest" description="Disordered" evidence="1">
    <location>
        <begin position="1"/>
        <end position="49"/>
    </location>
</feature>
<feature type="compositionally biased region" description="Low complexity" evidence="1">
    <location>
        <begin position="26"/>
        <end position="49"/>
    </location>
</feature>
<dbReference type="AlphaFoldDB" id="A0A316W3L6"/>